<dbReference type="InterPro" id="IPR001138">
    <property type="entry name" value="Zn2Cys6_DnaBD"/>
</dbReference>
<dbReference type="GO" id="GO:0003677">
    <property type="term" value="F:DNA binding"/>
    <property type="evidence" value="ECO:0007669"/>
    <property type="project" value="InterPro"/>
</dbReference>
<organism evidence="6 7">
    <name type="scientific">Trichoderma guizhouense</name>
    <dbReference type="NCBI Taxonomy" id="1491466"/>
    <lineage>
        <taxon>Eukaryota</taxon>
        <taxon>Fungi</taxon>
        <taxon>Dikarya</taxon>
        <taxon>Ascomycota</taxon>
        <taxon>Pezizomycotina</taxon>
        <taxon>Sordariomycetes</taxon>
        <taxon>Hypocreomycetidae</taxon>
        <taxon>Hypocreales</taxon>
        <taxon>Hypocreaceae</taxon>
        <taxon>Trichoderma</taxon>
    </lineage>
</organism>
<dbReference type="PANTHER" id="PTHR31001:SF58">
    <property type="entry name" value="ZN(II)2CYS6 TRANSCRIPTION FACTOR (EUROFUNG)"/>
    <property type="match status" value="1"/>
</dbReference>
<dbReference type="InterPro" id="IPR050613">
    <property type="entry name" value="Sec_Metabolite_Reg"/>
</dbReference>
<accession>A0A1T3C9D9</accession>
<dbReference type="CDD" id="cd00067">
    <property type="entry name" value="GAL4"/>
    <property type="match status" value="2"/>
</dbReference>
<dbReference type="InterPro" id="IPR007219">
    <property type="entry name" value="XnlR_reg_dom"/>
</dbReference>
<dbReference type="CDD" id="cd12148">
    <property type="entry name" value="fungal_TF_MHR"/>
    <property type="match status" value="1"/>
</dbReference>
<feature type="compositionally biased region" description="Low complexity" evidence="4">
    <location>
        <begin position="58"/>
        <end position="85"/>
    </location>
</feature>
<evidence type="ECO:0000256" key="4">
    <source>
        <dbReference type="SAM" id="MobiDB-lite"/>
    </source>
</evidence>
<dbReference type="Pfam" id="PF00172">
    <property type="entry name" value="Zn_clus"/>
    <property type="match status" value="2"/>
</dbReference>
<dbReference type="AlphaFoldDB" id="A0A1T3C9D9"/>
<evidence type="ECO:0000256" key="2">
    <source>
        <dbReference type="ARBA" id="ARBA00022723"/>
    </source>
</evidence>
<dbReference type="GO" id="GO:0006351">
    <property type="term" value="P:DNA-templated transcription"/>
    <property type="evidence" value="ECO:0007669"/>
    <property type="project" value="InterPro"/>
</dbReference>
<keyword evidence="7" id="KW-1185">Reference proteome</keyword>
<gene>
    <name evidence="6" type="ORF">A0O28_0045810</name>
</gene>
<dbReference type="EMBL" id="LVVK01000022">
    <property type="protein sequence ID" value="OPB37669.1"/>
    <property type="molecule type" value="Genomic_DNA"/>
</dbReference>
<evidence type="ECO:0000256" key="3">
    <source>
        <dbReference type="ARBA" id="ARBA00023242"/>
    </source>
</evidence>
<dbReference type="GO" id="GO:0005634">
    <property type="term" value="C:nucleus"/>
    <property type="evidence" value="ECO:0007669"/>
    <property type="project" value="UniProtKB-SubCell"/>
</dbReference>
<evidence type="ECO:0000313" key="6">
    <source>
        <dbReference type="EMBL" id="OPB37669.1"/>
    </source>
</evidence>
<feature type="compositionally biased region" description="Polar residues" evidence="4">
    <location>
        <begin position="44"/>
        <end position="57"/>
    </location>
</feature>
<feature type="region of interest" description="Disordered" evidence="4">
    <location>
        <begin position="43"/>
        <end position="101"/>
    </location>
</feature>
<evidence type="ECO:0000313" key="7">
    <source>
        <dbReference type="Proteomes" id="UP000191004"/>
    </source>
</evidence>
<dbReference type="SMART" id="SM00906">
    <property type="entry name" value="Fungal_trans"/>
    <property type="match status" value="1"/>
</dbReference>
<dbReference type="SUPFAM" id="SSF57701">
    <property type="entry name" value="Zn2/Cys6 DNA-binding domain"/>
    <property type="match status" value="2"/>
</dbReference>
<feature type="domain" description="Zn(2)-C6 fungal-type" evidence="5">
    <location>
        <begin position="107"/>
        <end position="138"/>
    </location>
</feature>
<feature type="domain" description="Zn(2)-C6 fungal-type" evidence="5">
    <location>
        <begin position="9"/>
        <end position="39"/>
    </location>
</feature>
<sequence>MPNIRQIKACSRCRLLKLRCDKTKPSCERCIRAGTNCSLRFDGSAQTESASNPLTAESTTTSNTSVRSSSDQSPSPSDRSAPSSDTVTIERDQGSKTVRRRQRAHLSCTRCHRLKVGCDKQLPCSRCRRSGWGRQCTYTHRVENDSSASASDAAPDIGFVESNEDPRDIYSSWHARRRGTTHWKALVLRIESSALKIGHLFNHAENIHLVHVDCATDILLPSNFPFNSPGAIKYSSLDKVRSLICTYRNNYMSFIDAYFALYQPVHPIIDPARFIDEINCFWNDPSDIDVSWLSSFLMVLALGCFAETRDATSTIELCLAAEACMAKTPFMVRPSMSVMRTMCLMVLAKQLANGSCWSFDASWTLLGIIVRLAVCIGLHRPPLATPVEDNAMTQSDWQSSQILWITIVYFCIQTAAITGMPCLLSSDDILQRNEMQDAHLSHIEELGPWLSLSGSFPTICKIIARVNSSTEKPSYDEILRHNTDIRTLMATTLEHPGCRGPLRAVLDIFFRRILMVLHRCHALRPNAPILHPVSYWASLECSLAILVHHRDFCEHMGNPDNRDLLGRMYKLDFFAAALTAGIHLLLVDAADAPLADGFSIPPRQTILETLETCTEIWGRDEERSICFRAGHRSLTQILSMLSDMDNTSNHELPHS</sequence>
<dbReference type="PROSITE" id="PS00463">
    <property type="entry name" value="ZN2_CY6_FUNGAL_1"/>
    <property type="match status" value="2"/>
</dbReference>
<proteinExistence type="predicted"/>
<dbReference type="GO" id="GO:0008270">
    <property type="term" value="F:zinc ion binding"/>
    <property type="evidence" value="ECO:0007669"/>
    <property type="project" value="InterPro"/>
</dbReference>
<reference evidence="6 7" key="1">
    <citation type="submission" date="2016-04" db="EMBL/GenBank/DDBJ databases">
        <title>Multiple horizontal gene transfer events from other fungi enriched the ability of the initially mycotrophic fungus Trichoderma (Ascomycota) to feed on dead plant biomass.</title>
        <authorList>
            <person name="Atanasova L."/>
            <person name="Chenthamara K."/>
            <person name="Zhang J."/>
            <person name="Grujic M."/>
            <person name="Henrissat B."/>
            <person name="Kuo A."/>
            <person name="Aertz A."/>
            <person name="Salamov A."/>
            <person name="Lipzen A."/>
            <person name="Labutti K."/>
            <person name="Barry K."/>
            <person name="Miao Y."/>
            <person name="Rahimi M.J."/>
            <person name="Shen Q."/>
            <person name="Grigoriev I.V."/>
            <person name="Kubicek C.P."/>
            <person name="Druzhinina I.S."/>
        </authorList>
    </citation>
    <scope>NUCLEOTIDE SEQUENCE [LARGE SCALE GENOMIC DNA]</scope>
    <source>
        <strain evidence="6 7">NJAU 4742</strain>
    </source>
</reference>
<dbReference type="Proteomes" id="UP000191004">
    <property type="component" value="Unassembled WGS sequence"/>
</dbReference>
<dbReference type="GO" id="GO:0000981">
    <property type="term" value="F:DNA-binding transcription factor activity, RNA polymerase II-specific"/>
    <property type="evidence" value="ECO:0007669"/>
    <property type="project" value="InterPro"/>
</dbReference>
<dbReference type="Pfam" id="PF04082">
    <property type="entry name" value="Fungal_trans"/>
    <property type="match status" value="1"/>
</dbReference>
<protein>
    <submittedName>
        <fullName evidence="6">Zn2Cys6 transcriptional regulator</fullName>
    </submittedName>
</protein>
<evidence type="ECO:0000259" key="5">
    <source>
        <dbReference type="PROSITE" id="PS50048"/>
    </source>
</evidence>
<dbReference type="OrthoDB" id="4236860at2759"/>
<dbReference type="PROSITE" id="PS50048">
    <property type="entry name" value="ZN2_CY6_FUNGAL_2"/>
    <property type="match status" value="2"/>
</dbReference>
<dbReference type="PANTHER" id="PTHR31001">
    <property type="entry name" value="UNCHARACTERIZED TRANSCRIPTIONAL REGULATORY PROTEIN"/>
    <property type="match status" value="1"/>
</dbReference>
<name>A0A1T3C9D9_9HYPO</name>
<keyword evidence="2" id="KW-0479">Metal-binding</keyword>
<dbReference type="SMART" id="SM00066">
    <property type="entry name" value="GAL4"/>
    <property type="match status" value="2"/>
</dbReference>
<keyword evidence="3" id="KW-0539">Nucleus</keyword>
<comment type="caution">
    <text evidence="6">The sequence shown here is derived from an EMBL/GenBank/DDBJ whole genome shotgun (WGS) entry which is preliminary data.</text>
</comment>
<dbReference type="InterPro" id="IPR036864">
    <property type="entry name" value="Zn2-C6_fun-type_DNA-bd_sf"/>
</dbReference>
<dbReference type="Gene3D" id="4.10.240.10">
    <property type="entry name" value="Zn(2)-C6 fungal-type DNA-binding domain"/>
    <property type="match status" value="2"/>
</dbReference>
<comment type="subcellular location">
    <subcellularLocation>
        <location evidence="1">Nucleus</location>
    </subcellularLocation>
</comment>
<evidence type="ECO:0000256" key="1">
    <source>
        <dbReference type="ARBA" id="ARBA00004123"/>
    </source>
</evidence>